<organism evidence="9 10">
    <name type="scientific">Dictyobacter alpinus</name>
    <dbReference type="NCBI Taxonomy" id="2014873"/>
    <lineage>
        <taxon>Bacteria</taxon>
        <taxon>Bacillati</taxon>
        <taxon>Chloroflexota</taxon>
        <taxon>Ktedonobacteria</taxon>
        <taxon>Ktedonobacterales</taxon>
        <taxon>Dictyobacteraceae</taxon>
        <taxon>Dictyobacter</taxon>
    </lineage>
</organism>
<dbReference type="PANTHER" id="PTHR43744:SF12">
    <property type="entry name" value="ABC TRANSPORTER PERMEASE PROTEIN MG189-RELATED"/>
    <property type="match status" value="1"/>
</dbReference>
<keyword evidence="4 7" id="KW-0812">Transmembrane</keyword>
<evidence type="ECO:0000259" key="8">
    <source>
        <dbReference type="PROSITE" id="PS50928"/>
    </source>
</evidence>
<dbReference type="Pfam" id="PF00528">
    <property type="entry name" value="BPD_transp_1"/>
    <property type="match status" value="1"/>
</dbReference>
<dbReference type="Gene3D" id="1.10.3720.10">
    <property type="entry name" value="MetI-like"/>
    <property type="match status" value="1"/>
</dbReference>
<dbReference type="InterPro" id="IPR000515">
    <property type="entry name" value="MetI-like"/>
</dbReference>
<keyword evidence="6 7" id="KW-0472">Membrane</keyword>
<evidence type="ECO:0000256" key="5">
    <source>
        <dbReference type="ARBA" id="ARBA00022989"/>
    </source>
</evidence>
<evidence type="ECO:0000313" key="10">
    <source>
        <dbReference type="Proteomes" id="UP000287171"/>
    </source>
</evidence>
<reference evidence="10" key="1">
    <citation type="submission" date="2018-12" db="EMBL/GenBank/DDBJ databases">
        <title>Tengunoibacter tsumagoiensis gen. nov., sp. nov., Dictyobacter kobayashii sp. nov., D. alpinus sp. nov., and D. joshuensis sp. nov. and description of Dictyobacteraceae fam. nov. within the order Ktedonobacterales isolated from Tengu-no-mugimeshi.</title>
        <authorList>
            <person name="Wang C.M."/>
            <person name="Zheng Y."/>
            <person name="Sakai Y."/>
            <person name="Toyoda A."/>
            <person name="Minakuchi Y."/>
            <person name="Abe K."/>
            <person name="Yokota A."/>
            <person name="Yabe S."/>
        </authorList>
    </citation>
    <scope>NUCLEOTIDE SEQUENCE [LARGE SCALE GENOMIC DNA]</scope>
    <source>
        <strain evidence="10">Uno16</strain>
    </source>
</reference>
<dbReference type="EMBL" id="BIFT01000001">
    <property type="protein sequence ID" value="GCE25159.1"/>
    <property type="molecule type" value="Genomic_DNA"/>
</dbReference>
<dbReference type="PANTHER" id="PTHR43744">
    <property type="entry name" value="ABC TRANSPORTER PERMEASE PROTEIN MG189-RELATED-RELATED"/>
    <property type="match status" value="1"/>
</dbReference>
<evidence type="ECO:0000256" key="7">
    <source>
        <dbReference type="RuleBase" id="RU363032"/>
    </source>
</evidence>
<feature type="transmembrane region" description="Helical" evidence="7">
    <location>
        <begin position="203"/>
        <end position="228"/>
    </location>
</feature>
<keyword evidence="3" id="KW-1003">Cell membrane</keyword>
<dbReference type="InterPro" id="IPR035906">
    <property type="entry name" value="MetI-like_sf"/>
</dbReference>
<evidence type="ECO:0000313" key="9">
    <source>
        <dbReference type="EMBL" id="GCE25159.1"/>
    </source>
</evidence>
<feature type="transmembrane region" description="Helical" evidence="7">
    <location>
        <begin position="163"/>
        <end position="182"/>
    </location>
</feature>
<feature type="transmembrane region" description="Helical" evidence="7">
    <location>
        <begin position="264"/>
        <end position="283"/>
    </location>
</feature>
<proteinExistence type="inferred from homology"/>
<comment type="caution">
    <text evidence="9">The sequence shown here is derived from an EMBL/GenBank/DDBJ whole genome shotgun (WGS) entry which is preliminary data.</text>
</comment>
<dbReference type="SUPFAM" id="SSF161098">
    <property type="entry name" value="MetI-like"/>
    <property type="match status" value="1"/>
</dbReference>
<feature type="transmembrane region" description="Helical" evidence="7">
    <location>
        <begin position="96"/>
        <end position="117"/>
    </location>
</feature>
<dbReference type="GO" id="GO:0005886">
    <property type="term" value="C:plasma membrane"/>
    <property type="evidence" value="ECO:0007669"/>
    <property type="project" value="UniProtKB-SubCell"/>
</dbReference>
<name>A0A402B1E7_9CHLR</name>
<gene>
    <name evidence="9" type="ORF">KDA_06430</name>
</gene>
<evidence type="ECO:0000256" key="4">
    <source>
        <dbReference type="ARBA" id="ARBA00022692"/>
    </source>
</evidence>
<evidence type="ECO:0000256" key="6">
    <source>
        <dbReference type="ARBA" id="ARBA00023136"/>
    </source>
</evidence>
<protein>
    <submittedName>
        <fullName evidence="9">Sugar ABC transporter permease</fullName>
    </submittedName>
</protein>
<comment type="similarity">
    <text evidence="7">Belongs to the binding-protein-dependent transport system permease family.</text>
</comment>
<keyword evidence="10" id="KW-1185">Reference proteome</keyword>
<keyword evidence="5 7" id="KW-1133">Transmembrane helix</keyword>
<dbReference type="Proteomes" id="UP000287171">
    <property type="component" value="Unassembled WGS sequence"/>
</dbReference>
<sequence length="298" mass="33681">MAQLARIHEYQQKPEQGTRARKSIRTLIEQGMVFTLLVFFTLLFVSPLIWLLITALKPLADMAAFPIRWLPSQVQWQNFFYAVTYIDFWHYALNSLTLAVIQSSLITITSAMVGFGFARLRGFGKQKLLMVMLATTMLPGMVTIIPTYIIFSKLGMVDTYWPWVVWGLASSPFFSFMFRQFFSSIPGELEEAAIMDGCSYWRIFWQLFLPLSRPVLAIVIIFAFTGVWDDFLGPILFLNADNTTLAVAISNGYLDPQGHRADNVLAAGSLLYALPVLIIFLLTQRFLINNSASSGLKG</sequence>
<comment type="subcellular location">
    <subcellularLocation>
        <location evidence="1 7">Cell membrane</location>
        <topology evidence="1 7">Multi-pass membrane protein</topology>
    </subcellularLocation>
</comment>
<keyword evidence="2 7" id="KW-0813">Transport</keyword>
<evidence type="ECO:0000256" key="1">
    <source>
        <dbReference type="ARBA" id="ARBA00004651"/>
    </source>
</evidence>
<accession>A0A402B1E7</accession>
<dbReference type="CDD" id="cd06261">
    <property type="entry name" value="TM_PBP2"/>
    <property type="match status" value="1"/>
</dbReference>
<dbReference type="RefSeq" id="WP_218027409.1">
    <property type="nucleotide sequence ID" value="NZ_BIFT01000001.1"/>
</dbReference>
<evidence type="ECO:0000256" key="3">
    <source>
        <dbReference type="ARBA" id="ARBA00022475"/>
    </source>
</evidence>
<dbReference type="PROSITE" id="PS50928">
    <property type="entry name" value="ABC_TM1"/>
    <property type="match status" value="1"/>
</dbReference>
<feature type="transmembrane region" description="Helical" evidence="7">
    <location>
        <begin position="129"/>
        <end position="151"/>
    </location>
</feature>
<evidence type="ECO:0000256" key="2">
    <source>
        <dbReference type="ARBA" id="ARBA00022448"/>
    </source>
</evidence>
<feature type="domain" description="ABC transmembrane type-1" evidence="8">
    <location>
        <begin position="92"/>
        <end position="283"/>
    </location>
</feature>
<feature type="transmembrane region" description="Helical" evidence="7">
    <location>
        <begin position="31"/>
        <end position="53"/>
    </location>
</feature>
<dbReference type="GO" id="GO:0055085">
    <property type="term" value="P:transmembrane transport"/>
    <property type="evidence" value="ECO:0007669"/>
    <property type="project" value="InterPro"/>
</dbReference>
<dbReference type="AlphaFoldDB" id="A0A402B1E7"/>